<sequence length="89" mass="10102">MNVDRVCTSQPIVSITVFHRNSILVDSSMHFKVDFFSSAFFYRRCQRSDEIALPQTLWSGDPDPAGGGAVILFNEDFPTKGNEECNVRW</sequence>
<accession>A0A195B5I2</accession>
<dbReference type="EMBL" id="KQ976598">
    <property type="protein sequence ID" value="KYM79535.1"/>
    <property type="molecule type" value="Genomic_DNA"/>
</dbReference>
<organism evidence="1 2">
    <name type="scientific">Atta colombica</name>
    <dbReference type="NCBI Taxonomy" id="520822"/>
    <lineage>
        <taxon>Eukaryota</taxon>
        <taxon>Metazoa</taxon>
        <taxon>Ecdysozoa</taxon>
        <taxon>Arthropoda</taxon>
        <taxon>Hexapoda</taxon>
        <taxon>Insecta</taxon>
        <taxon>Pterygota</taxon>
        <taxon>Neoptera</taxon>
        <taxon>Endopterygota</taxon>
        <taxon>Hymenoptera</taxon>
        <taxon>Apocrita</taxon>
        <taxon>Aculeata</taxon>
        <taxon>Formicoidea</taxon>
        <taxon>Formicidae</taxon>
        <taxon>Myrmicinae</taxon>
        <taxon>Atta</taxon>
    </lineage>
</organism>
<reference evidence="1 2" key="1">
    <citation type="submission" date="2015-09" db="EMBL/GenBank/DDBJ databases">
        <title>Atta colombica WGS genome.</title>
        <authorList>
            <person name="Nygaard S."/>
            <person name="Hu H."/>
            <person name="Boomsma J."/>
            <person name="Zhang G."/>
        </authorList>
    </citation>
    <scope>NUCLEOTIDE SEQUENCE [LARGE SCALE GENOMIC DNA]</scope>
    <source>
        <strain evidence="1">Treedump-2</strain>
        <tissue evidence="1">Whole body</tissue>
    </source>
</reference>
<keyword evidence="2" id="KW-1185">Reference proteome</keyword>
<protein>
    <submittedName>
        <fullName evidence="1">Uncharacterized protein</fullName>
    </submittedName>
</protein>
<evidence type="ECO:0000313" key="1">
    <source>
        <dbReference type="EMBL" id="KYM79535.1"/>
    </source>
</evidence>
<gene>
    <name evidence="1" type="ORF">ALC53_09974</name>
</gene>
<dbReference type="AlphaFoldDB" id="A0A195B5I2"/>
<dbReference type="Proteomes" id="UP000078540">
    <property type="component" value="Unassembled WGS sequence"/>
</dbReference>
<proteinExistence type="predicted"/>
<name>A0A195B5I2_9HYME</name>
<evidence type="ECO:0000313" key="2">
    <source>
        <dbReference type="Proteomes" id="UP000078540"/>
    </source>
</evidence>